<feature type="compositionally biased region" description="Basic and acidic residues" evidence="1">
    <location>
        <begin position="1"/>
        <end position="12"/>
    </location>
</feature>
<reference evidence="2 3" key="1">
    <citation type="journal article" date="2023" name="Sci. Data">
        <title>Genome assembly of the Korean intertidal mud-creeper Batillaria attramentaria.</title>
        <authorList>
            <person name="Patra A.K."/>
            <person name="Ho P.T."/>
            <person name="Jun S."/>
            <person name="Lee S.J."/>
            <person name="Kim Y."/>
            <person name="Won Y.J."/>
        </authorList>
    </citation>
    <scope>NUCLEOTIDE SEQUENCE [LARGE SCALE GENOMIC DNA]</scope>
    <source>
        <strain evidence="2">Wonlab-2016</strain>
    </source>
</reference>
<feature type="compositionally biased region" description="Acidic residues" evidence="1">
    <location>
        <begin position="73"/>
        <end position="87"/>
    </location>
</feature>
<dbReference type="AlphaFoldDB" id="A0ABD0K0N2"/>
<organism evidence="2 3">
    <name type="scientific">Batillaria attramentaria</name>
    <dbReference type="NCBI Taxonomy" id="370345"/>
    <lineage>
        <taxon>Eukaryota</taxon>
        <taxon>Metazoa</taxon>
        <taxon>Spiralia</taxon>
        <taxon>Lophotrochozoa</taxon>
        <taxon>Mollusca</taxon>
        <taxon>Gastropoda</taxon>
        <taxon>Caenogastropoda</taxon>
        <taxon>Sorbeoconcha</taxon>
        <taxon>Cerithioidea</taxon>
        <taxon>Batillariidae</taxon>
        <taxon>Batillaria</taxon>
    </lineage>
</organism>
<feature type="compositionally biased region" description="Basic and acidic residues" evidence="1">
    <location>
        <begin position="57"/>
        <end position="67"/>
    </location>
</feature>
<comment type="caution">
    <text evidence="2">The sequence shown here is derived from an EMBL/GenBank/DDBJ whole genome shotgun (WGS) entry which is preliminary data.</text>
</comment>
<accession>A0ABD0K0N2</accession>
<feature type="region of interest" description="Disordered" evidence="1">
    <location>
        <begin position="1"/>
        <end position="99"/>
    </location>
</feature>
<proteinExistence type="predicted"/>
<dbReference type="Proteomes" id="UP001519460">
    <property type="component" value="Unassembled WGS sequence"/>
</dbReference>
<gene>
    <name evidence="2" type="ORF">BaRGS_00027893</name>
</gene>
<protein>
    <submittedName>
        <fullName evidence="2">Uncharacterized protein</fullName>
    </submittedName>
</protein>
<keyword evidence="3" id="KW-1185">Reference proteome</keyword>
<feature type="non-terminal residue" evidence="2">
    <location>
        <position position="1"/>
    </location>
</feature>
<name>A0ABD0K0N2_9CAEN</name>
<sequence>TVKTEQGQESHKGSQQHPGDDSGSVVVDRDPTNLNGDDGHRPVLGGVRGLSSPSGHEVGDRRKDDGNRVVSVEGDDVDDADSTDIEEGLPVSDSALHGRDQTSLCWLSKPLSQSDFEIADFENNSPVLRTVGRPVSE</sequence>
<evidence type="ECO:0000256" key="1">
    <source>
        <dbReference type="SAM" id="MobiDB-lite"/>
    </source>
</evidence>
<feature type="compositionally biased region" description="Basic and acidic residues" evidence="1">
    <location>
        <begin position="27"/>
        <end position="41"/>
    </location>
</feature>
<evidence type="ECO:0000313" key="2">
    <source>
        <dbReference type="EMBL" id="KAK7480892.1"/>
    </source>
</evidence>
<evidence type="ECO:0000313" key="3">
    <source>
        <dbReference type="Proteomes" id="UP001519460"/>
    </source>
</evidence>
<dbReference type="EMBL" id="JACVVK020000272">
    <property type="protein sequence ID" value="KAK7480892.1"/>
    <property type="molecule type" value="Genomic_DNA"/>
</dbReference>